<keyword evidence="1 4" id="KW-0732">Signal</keyword>
<feature type="domain" description="Ig-like" evidence="5">
    <location>
        <begin position="179"/>
        <end position="268"/>
    </location>
</feature>
<gene>
    <name evidence="6" type="ORF">OXX778_LOCUS8966</name>
</gene>
<dbReference type="InterPro" id="IPR036179">
    <property type="entry name" value="Ig-like_dom_sf"/>
</dbReference>
<proteinExistence type="predicted"/>
<feature type="region of interest" description="Disordered" evidence="3">
    <location>
        <begin position="796"/>
        <end position="839"/>
    </location>
</feature>
<feature type="domain" description="Ig-like" evidence="5">
    <location>
        <begin position="1080"/>
        <end position="1160"/>
    </location>
</feature>
<feature type="domain" description="Ig-like" evidence="5">
    <location>
        <begin position="551"/>
        <end position="645"/>
    </location>
</feature>
<dbReference type="InterPro" id="IPR003599">
    <property type="entry name" value="Ig_sub"/>
</dbReference>
<feature type="domain" description="Ig-like" evidence="5">
    <location>
        <begin position="944"/>
        <end position="1027"/>
    </location>
</feature>
<keyword evidence="7" id="KW-1185">Reference proteome</keyword>
<evidence type="ECO:0000313" key="7">
    <source>
        <dbReference type="Proteomes" id="UP000663879"/>
    </source>
</evidence>
<dbReference type="OrthoDB" id="10055367at2759"/>
<dbReference type="InterPro" id="IPR007110">
    <property type="entry name" value="Ig-like_dom"/>
</dbReference>
<dbReference type="Gene3D" id="2.60.40.10">
    <property type="entry name" value="Immunoglobulins"/>
    <property type="match status" value="7"/>
</dbReference>
<feature type="domain" description="Ig-like" evidence="5">
    <location>
        <begin position="370"/>
        <end position="449"/>
    </location>
</feature>
<feature type="domain" description="Ig-like" evidence="5">
    <location>
        <begin position="847"/>
        <end position="931"/>
    </location>
</feature>
<dbReference type="SMART" id="SM00409">
    <property type="entry name" value="IG"/>
    <property type="match status" value="10"/>
</dbReference>
<protein>
    <recommendedName>
        <fullName evidence="5">Ig-like domain-containing protein</fullName>
    </recommendedName>
</protein>
<dbReference type="PANTHER" id="PTHR45080:SF8">
    <property type="entry name" value="IG-LIKE DOMAIN-CONTAINING PROTEIN"/>
    <property type="match status" value="1"/>
</dbReference>
<dbReference type="InterPro" id="IPR013098">
    <property type="entry name" value="Ig_I-set"/>
</dbReference>
<comment type="caution">
    <text evidence="6">The sequence shown here is derived from an EMBL/GenBank/DDBJ whole genome shotgun (WGS) entry which is preliminary data.</text>
</comment>
<dbReference type="InterPro" id="IPR003598">
    <property type="entry name" value="Ig_sub2"/>
</dbReference>
<feature type="compositionally biased region" description="Polar residues" evidence="3">
    <location>
        <begin position="825"/>
        <end position="837"/>
    </location>
</feature>
<dbReference type="GO" id="GO:0005886">
    <property type="term" value="C:plasma membrane"/>
    <property type="evidence" value="ECO:0007669"/>
    <property type="project" value="TreeGrafter"/>
</dbReference>
<feature type="domain" description="Ig-like" evidence="5">
    <location>
        <begin position="706"/>
        <end position="790"/>
    </location>
</feature>
<dbReference type="InterPro" id="IPR013783">
    <property type="entry name" value="Ig-like_fold"/>
</dbReference>
<dbReference type="CDD" id="cd00096">
    <property type="entry name" value="Ig"/>
    <property type="match status" value="1"/>
</dbReference>
<sequence length="1176" mass="133602">MKILIITLLFLTLAGLDLAVPLCGQCPTSCDFGTVIHVNKQAGLCFCECSLDPCQRKTCPQFRACKVVDNPNCFIGYCMVPKIAVCVSMPAPLILIEQSAFTLDFGSNYNIQPYVEYYGHPQFKWFKDNQEMLPPNAVTFGSILSFNNINKFDQGVYTLVVSDEYGSNSVDVEVVVSDPVVVTQVQPKEIFSLYVKQDSIIEIQEDLNYDIYCKNNIEDSNSYWHRSERLHEEFSQEPSELLKIRNAKLTYSGEYSCRLIEQDQTKIIRVIIQVKDLCPIVARISYEKQALINDNLSIYCGLSLVENSPIEWSFNGHDPSDLDNVKINNYEFRINKVDYNLNGKLSCFKKLMHDRFIEESALIKVINPYPEIKATKSRVSIKEGQTAYLACKTSCMDNCKIYWYDPFGILIDSNDHELTLNNVQLINSGKYTCEAKNQYGNSKDYIQLDVYEVTMKVEVSPNNLNLNPYDDAFIECIIQTNDETDIKSIKWIRKNYNKLPETFTTGNRILIITSIRKEDSGDYECVVTSRQGKEYHGSLKINVLNNDQVNPFQVYLNLKSVHDVPIGLNDQIRLGNQFNVECSSDIEDVIDITWAKESGIDRTKVNKLSNQIAILEIPSFMSIDLGKYFCIITDSSGKRAQNSIEFKLNGNKGNLISFKIDGPSKVEQTTTTESTTSSTTPTISTSQIEEKTESEIYESNQNVKLPSAIIVNPKMIALNSNDWIKIECVVSHSDNVTFEKYNGSLPKDSYVYHNESVFLVLSNLKPKDTGFYLCYAANKNGIARDHTYIQVLEDESSFKESGSGGEGGSGGNDSNTDQDNDENETTASSITSRITQNNEEKIATFEPEAKIHSPKELVLNEGDPLELICQVKNSNKTEFKHIGHVNASFTINQNDDLFTLVVDHVTKDHSGYYTCTVYSDYGVYRDHVYLDVVSNKETTWNDVPMVEIDGPDNIVVKEGDSVEIKCKVDGSDKIVMSKQFDSKILEYEKSGNYYSVWLKDLKIKDMDYYVCTGVNDYGEKSDYVYVEVLPLENREEIKDEIVENEEVAEEPSMIQSTRIVSTKQPVKFWLNNSNNFSDIPRVEILGEKKISVKKGDSIEIVCEVRDGNQIEFKSYQGNWPGDYESEHIGNLYKMRFKNLEESDSDYYLCLSANQHGQSVDYIQLQVVTPEQDNIDY</sequence>
<reference evidence="6" key="1">
    <citation type="submission" date="2021-02" db="EMBL/GenBank/DDBJ databases">
        <authorList>
            <person name="Nowell W R."/>
        </authorList>
    </citation>
    <scope>NUCLEOTIDE SEQUENCE</scope>
    <source>
        <strain evidence="6">Ploen Becks lab</strain>
    </source>
</reference>
<accession>A0A813W860</accession>
<dbReference type="SUPFAM" id="SSF48726">
    <property type="entry name" value="Immunoglobulin"/>
    <property type="match status" value="7"/>
</dbReference>
<organism evidence="6 7">
    <name type="scientific">Brachionus calyciflorus</name>
    <dbReference type="NCBI Taxonomy" id="104777"/>
    <lineage>
        <taxon>Eukaryota</taxon>
        <taxon>Metazoa</taxon>
        <taxon>Spiralia</taxon>
        <taxon>Gnathifera</taxon>
        <taxon>Rotifera</taxon>
        <taxon>Eurotatoria</taxon>
        <taxon>Monogononta</taxon>
        <taxon>Pseudotrocha</taxon>
        <taxon>Ploima</taxon>
        <taxon>Brachionidae</taxon>
        <taxon>Brachionus</taxon>
    </lineage>
</organism>
<dbReference type="GO" id="GO:0007156">
    <property type="term" value="P:homophilic cell adhesion via plasma membrane adhesion molecules"/>
    <property type="evidence" value="ECO:0007669"/>
    <property type="project" value="TreeGrafter"/>
</dbReference>
<feature type="domain" description="Ig-like" evidence="5">
    <location>
        <begin position="455"/>
        <end position="542"/>
    </location>
</feature>
<dbReference type="PANTHER" id="PTHR45080">
    <property type="entry name" value="CONTACTIN 5"/>
    <property type="match status" value="1"/>
</dbReference>
<evidence type="ECO:0000259" key="5">
    <source>
        <dbReference type="PROSITE" id="PS50835"/>
    </source>
</evidence>
<dbReference type="Proteomes" id="UP000663879">
    <property type="component" value="Unassembled WGS sequence"/>
</dbReference>
<evidence type="ECO:0000313" key="6">
    <source>
        <dbReference type="EMBL" id="CAF0851307.1"/>
    </source>
</evidence>
<evidence type="ECO:0000256" key="3">
    <source>
        <dbReference type="SAM" id="MobiDB-lite"/>
    </source>
</evidence>
<dbReference type="EMBL" id="CAJNOC010001283">
    <property type="protein sequence ID" value="CAF0851307.1"/>
    <property type="molecule type" value="Genomic_DNA"/>
</dbReference>
<name>A0A813W860_9BILA</name>
<dbReference type="AlphaFoldDB" id="A0A813W860"/>
<evidence type="ECO:0000256" key="1">
    <source>
        <dbReference type="ARBA" id="ARBA00022729"/>
    </source>
</evidence>
<evidence type="ECO:0000256" key="2">
    <source>
        <dbReference type="ARBA" id="ARBA00023157"/>
    </source>
</evidence>
<feature type="signal peptide" evidence="4">
    <location>
        <begin position="1"/>
        <end position="19"/>
    </location>
</feature>
<dbReference type="InterPro" id="IPR050958">
    <property type="entry name" value="Cell_Adh-Cytoskel_Orgn"/>
</dbReference>
<dbReference type="PROSITE" id="PS50835">
    <property type="entry name" value="IG_LIKE"/>
    <property type="match status" value="8"/>
</dbReference>
<keyword evidence="2" id="KW-1015">Disulfide bond</keyword>
<feature type="compositionally biased region" description="Gly residues" evidence="3">
    <location>
        <begin position="802"/>
        <end position="811"/>
    </location>
</feature>
<dbReference type="SMART" id="SM00408">
    <property type="entry name" value="IGc2"/>
    <property type="match status" value="7"/>
</dbReference>
<feature type="chain" id="PRO_5032451728" description="Ig-like domain-containing protein" evidence="4">
    <location>
        <begin position="20"/>
        <end position="1176"/>
    </location>
</feature>
<evidence type="ECO:0000256" key="4">
    <source>
        <dbReference type="SAM" id="SignalP"/>
    </source>
</evidence>
<dbReference type="Pfam" id="PF07679">
    <property type="entry name" value="I-set"/>
    <property type="match status" value="3"/>
</dbReference>